<keyword evidence="2" id="KW-0547">Nucleotide-binding</keyword>
<gene>
    <name evidence="2" type="ORF">AVDCRST_MAG31-983</name>
</gene>
<dbReference type="GO" id="GO:0016787">
    <property type="term" value="F:hydrolase activity"/>
    <property type="evidence" value="ECO:0007669"/>
    <property type="project" value="UniProtKB-KW"/>
</dbReference>
<keyword evidence="2" id="KW-0347">Helicase</keyword>
<feature type="region of interest" description="Disordered" evidence="1">
    <location>
        <begin position="1"/>
        <end position="23"/>
    </location>
</feature>
<dbReference type="EC" id="3.6.4.12" evidence="2"/>
<proteinExistence type="predicted"/>
<keyword evidence="2" id="KW-0378">Hydrolase</keyword>
<organism evidence="2">
    <name type="scientific">uncultured Sphingomonas sp</name>
    <dbReference type="NCBI Taxonomy" id="158754"/>
    <lineage>
        <taxon>Bacteria</taxon>
        <taxon>Pseudomonadati</taxon>
        <taxon>Pseudomonadota</taxon>
        <taxon>Alphaproteobacteria</taxon>
        <taxon>Sphingomonadales</taxon>
        <taxon>Sphingomonadaceae</taxon>
        <taxon>Sphingomonas</taxon>
        <taxon>environmental samples</taxon>
    </lineage>
</organism>
<keyword evidence="2" id="KW-0067">ATP-binding</keyword>
<reference evidence="2" key="1">
    <citation type="submission" date="2020-02" db="EMBL/GenBank/DDBJ databases">
        <authorList>
            <person name="Meier V. D."/>
        </authorList>
    </citation>
    <scope>NUCLEOTIDE SEQUENCE</scope>
    <source>
        <strain evidence="2">AVDCRST_MAG31</strain>
    </source>
</reference>
<protein>
    <submittedName>
        <fullName evidence="2">ATP-dependent DNA helicase UvrD/PcrA</fullName>
        <ecNumber evidence="2">3.6.4.12</ecNumber>
    </submittedName>
</protein>
<evidence type="ECO:0000313" key="2">
    <source>
        <dbReference type="EMBL" id="CAA9509638.1"/>
    </source>
</evidence>
<dbReference type="RefSeq" id="WP_294168570.1">
    <property type="nucleotide sequence ID" value="NZ_CADCWA010000057.1"/>
</dbReference>
<dbReference type="EMBL" id="CADCWA010000057">
    <property type="protein sequence ID" value="CAA9509638.1"/>
    <property type="molecule type" value="Genomic_DNA"/>
</dbReference>
<evidence type="ECO:0000256" key="1">
    <source>
        <dbReference type="SAM" id="MobiDB-lite"/>
    </source>
</evidence>
<dbReference type="Pfam" id="PF21196">
    <property type="entry name" value="PcrA_UvrD_tudor"/>
    <property type="match status" value="1"/>
</dbReference>
<sequence length="73" mass="7975">MSLTDAYRTPPAEARAPAVSLGNRGRTDLQLGQRVFHGKFGYGTIAQIEGNKLEIDFEHAGRKRVLDSFVSVG</sequence>
<name>A0A6J4SZQ1_9SPHN</name>
<accession>A0A6J4SZQ1</accession>
<dbReference type="AlphaFoldDB" id="A0A6J4SZQ1"/>
<dbReference type="GO" id="GO:0003678">
    <property type="term" value="F:DNA helicase activity"/>
    <property type="evidence" value="ECO:0007669"/>
    <property type="project" value="UniProtKB-EC"/>
</dbReference>